<sequence>MQGLLSQLVQSILDAPGEFVTIAMSDPLSAVLIVVGALLVGVASAVFGYLSLGAVVSLFMRPGSGRSPPRAER</sequence>
<dbReference type="InterPro" id="IPR058337">
    <property type="entry name" value="DUF8024"/>
</dbReference>
<gene>
    <name evidence="2" type="ORF">KTS45_08080</name>
</gene>
<evidence type="ECO:0000313" key="3">
    <source>
        <dbReference type="Proteomes" id="UP000766550"/>
    </source>
</evidence>
<dbReference type="RefSeq" id="WP_162317235.1">
    <property type="nucleotide sequence ID" value="NZ_JAHQXF010000001.1"/>
</dbReference>
<reference evidence="2 3" key="1">
    <citation type="submission" date="2021-06" db="EMBL/GenBank/DDBJ databases">
        <title>New haloarchaea isolates fom saline soil.</title>
        <authorList>
            <person name="Duran-Viseras A."/>
            <person name="Sanchez-Porro C.S."/>
            <person name="Ventosa A."/>
        </authorList>
    </citation>
    <scope>NUCLEOTIDE SEQUENCE [LARGE SCALE GENOMIC DNA]</scope>
    <source>
        <strain evidence="2 3">JCM 183640</strain>
    </source>
</reference>
<protein>
    <submittedName>
        <fullName evidence="2">Uncharacterized protein</fullName>
    </submittedName>
</protein>
<evidence type="ECO:0000256" key="1">
    <source>
        <dbReference type="SAM" id="Phobius"/>
    </source>
</evidence>
<keyword evidence="1" id="KW-0472">Membrane</keyword>
<dbReference type="Proteomes" id="UP000766550">
    <property type="component" value="Unassembled WGS sequence"/>
</dbReference>
<keyword evidence="1" id="KW-0812">Transmembrane</keyword>
<evidence type="ECO:0000313" key="2">
    <source>
        <dbReference type="EMBL" id="MBV0924163.1"/>
    </source>
</evidence>
<organism evidence="2 3">
    <name type="scientific">Haloarcula limicola</name>
    <dbReference type="NCBI Taxonomy" id="1429915"/>
    <lineage>
        <taxon>Archaea</taxon>
        <taxon>Methanobacteriati</taxon>
        <taxon>Methanobacteriota</taxon>
        <taxon>Stenosarchaea group</taxon>
        <taxon>Halobacteria</taxon>
        <taxon>Halobacteriales</taxon>
        <taxon>Haloarculaceae</taxon>
        <taxon>Haloarcula</taxon>
    </lineage>
</organism>
<proteinExistence type="predicted"/>
<dbReference type="AlphaFoldDB" id="A0A8J8C6P0"/>
<keyword evidence="3" id="KW-1185">Reference proteome</keyword>
<dbReference type="Pfam" id="PF26067">
    <property type="entry name" value="DUF8024"/>
    <property type="match status" value="1"/>
</dbReference>
<name>A0A8J8C6P0_9EURY</name>
<feature type="transmembrane region" description="Helical" evidence="1">
    <location>
        <begin position="30"/>
        <end position="60"/>
    </location>
</feature>
<dbReference type="EMBL" id="JAHQXF010000001">
    <property type="protein sequence ID" value="MBV0924163.1"/>
    <property type="molecule type" value="Genomic_DNA"/>
</dbReference>
<keyword evidence="1" id="KW-1133">Transmembrane helix</keyword>
<comment type="caution">
    <text evidence="2">The sequence shown here is derived from an EMBL/GenBank/DDBJ whole genome shotgun (WGS) entry which is preliminary data.</text>
</comment>
<accession>A0A8J8C6P0</accession>